<evidence type="ECO:0000313" key="13">
    <source>
        <dbReference type="Proteomes" id="UP000186132"/>
    </source>
</evidence>
<evidence type="ECO:0000256" key="6">
    <source>
        <dbReference type="ARBA" id="ARBA00022989"/>
    </source>
</evidence>
<dbReference type="EMBL" id="FQVU01000003">
    <property type="protein sequence ID" value="SHG65175.1"/>
    <property type="molecule type" value="Genomic_DNA"/>
</dbReference>
<evidence type="ECO:0000256" key="4">
    <source>
        <dbReference type="ARBA" id="ARBA00022692"/>
    </source>
</evidence>
<evidence type="ECO:0000256" key="7">
    <source>
        <dbReference type="ARBA" id="ARBA00023010"/>
    </source>
</evidence>
<evidence type="ECO:0000256" key="9">
    <source>
        <dbReference type="HAMAP-Rule" id="MF_01464"/>
    </source>
</evidence>
<dbReference type="Proteomes" id="UP000186132">
    <property type="component" value="Unassembled WGS sequence"/>
</dbReference>
<feature type="transmembrane region" description="Helical" evidence="9">
    <location>
        <begin position="228"/>
        <end position="247"/>
    </location>
</feature>
<dbReference type="HAMAP" id="MF_01464_B">
    <property type="entry name" value="SecF_B"/>
    <property type="match status" value="1"/>
</dbReference>
<keyword evidence="5 9" id="KW-0653">Protein transport</keyword>
<organism evidence="12 13">
    <name type="scientific">Jatrophihabitans endophyticus</name>
    <dbReference type="NCBI Taxonomy" id="1206085"/>
    <lineage>
        <taxon>Bacteria</taxon>
        <taxon>Bacillati</taxon>
        <taxon>Actinomycetota</taxon>
        <taxon>Actinomycetes</taxon>
        <taxon>Jatrophihabitantales</taxon>
        <taxon>Jatrophihabitantaceae</taxon>
        <taxon>Jatrophihabitans</taxon>
    </lineage>
</organism>
<evidence type="ECO:0000256" key="1">
    <source>
        <dbReference type="ARBA" id="ARBA00004651"/>
    </source>
</evidence>
<proteinExistence type="inferred from homology"/>
<feature type="transmembrane region" description="Helical" evidence="9">
    <location>
        <begin position="56"/>
        <end position="76"/>
    </location>
</feature>
<keyword evidence="13" id="KW-1185">Reference proteome</keyword>
<feature type="transmembrane region" description="Helical" evidence="9">
    <location>
        <begin position="310"/>
        <end position="334"/>
    </location>
</feature>
<feature type="compositionally biased region" description="Basic and acidic residues" evidence="10">
    <location>
        <begin position="354"/>
        <end position="363"/>
    </location>
</feature>
<dbReference type="GO" id="GO:0006605">
    <property type="term" value="P:protein targeting"/>
    <property type="evidence" value="ECO:0007669"/>
    <property type="project" value="UniProtKB-UniRule"/>
</dbReference>
<dbReference type="Gene3D" id="1.20.1640.10">
    <property type="entry name" value="Multidrug efflux transporter AcrB transmembrane domain"/>
    <property type="match status" value="1"/>
</dbReference>
<evidence type="ECO:0000256" key="10">
    <source>
        <dbReference type="SAM" id="MobiDB-lite"/>
    </source>
</evidence>
<dbReference type="InterPro" id="IPR055344">
    <property type="entry name" value="SecD_SecF_C_bact"/>
</dbReference>
<reference evidence="12 13" key="1">
    <citation type="submission" date="2016-11" db="EMBL/GenBank/DDBJ databases">
        <authorList>
            <person name="Jaros S."/>
            <person name="Januszkiewicz K."/>
            <person name="Wedrychowicz H."/>
        </authorList>
    </citation>
    <scope>NUCLEOTIDE SEQUENCE [LARGE SCALE GENOMIC DNA]</scope>
    <source>
        <strain evidence="12 13">DSM 45627</strain>
    </source>
</reference>
<dbReference type="RefSeq" id="WP_073390614.1">
    <property type="nucleotide sequence ID" value="NZ_FQVU01000003.1"/>
</dbReference>
<feature type="transmembrane region" description="Helical" evidence="9">
    <location>
        <begin position="285"/>
        <end position="304"/>
    </location>
</feature>
<feature type="compositionally biased region" description="Low complexity" evidence="10">
    <location>
        <begin position="15"/>
        <end position="28"/>
    </location>
</feature>
<dbReference type="AlphaFoldDB" id="A0A1M5LJI6"/>
<dbReference type="GO" id="GO:0005886">
    <property type="term" value="C:plasma membrane"/>
    <property type="evidence" value="ECO:0007669"/>
    <property type="project" value="UniProtKB-SubCell"/>
</dbReference>
<dbReference type="InterPro" id="IPR022813">
    <property type="entry name" value="SecD/SecF_arch_bac"/>
</dbReference>
<evidence type="ECO:0000256" key="8">
    <source>
        <dbReference type="ARBA" id="ARBA00023136"/>
    </source>
</evidence>
<dbReference type="InterPro" id="IPR005665">
    <property type="entry name" value="SecF_bac"/>
</dbReference>
<keyword evidence="2 9" id="KW-0813">Transport</keyword>
<gene>
    <name evidence="9" type="primary">secF</name>
    <name evidence="12" type="ORF">SAMN05443575_2470</name>
</gene>
<accession>A0A1M5LJI6</accession>
<keyword evidence="8 9" id="KW-0472">Membrane</keyword>
<dbReference type="InterPro" id="IPR048634">
    <property type="entry name" value="SecD_SecF_C"/>
</dbReference>
<comment type="similarity">
    <text evidence="9">Belongs to the SecD/SecF family. SecF subfamily.</text>
</comment>
<feature type="transmembrane region" description="Helical" evidence="9">
    <location>
        <begin position="175"/>
        <end position="192"/>
    </location>
</feature>
<dbReference type="STRING" id="1206085.SAMN05443575_2470"/>
<keyword evidence="6 9" id="KW-1133">Transmembrane helix</keyword>
<dbReference type="InterPro" id="IPR022646">
    <property type="entry name" value="SecD/SecF_CS"/>
</dbReference>
<feature type="transmembrane region" description="Helical" evidence="9">
    <location>
        <begin position="199"/>
        <end position="222"/>
    </location>
</feature>
<dbReference type="Pfam" id="PF02355">
    <property type="entry name" value="SecD_SecF_C"/>
    <property type="match status" value="1"/>
</dbReference>
<dbReference type="GO" id="GO:0043952">
    <property type="term" value="P:protein transport by the Sec complex"/>
    <property type="evidence" value="ECO:0007669"/>
    <property type="project" value="UniProtKB-UniRule"/>
</dbReference>
<evidence type="ECO:0000256" key="3">
    <source>
        <dbReference type="ARBA" id="ARBA00022475"/>
    </source>
</evidence>
<keyword evidence="3 9" id="KW-1003">Cell membrane</keyword>
<keyword evidence="7 9" id="KW-0811">Translocation</keyword>
<dbReference type="Pfam" id="PF07549">
    <property type="entry name" value="Sec_GG"/>
    <property type="match status" value="1"/>
</dbReference>
<dbReference type="PRINTS" id="PR01755">
    <property type="entry name" value="SECFTRNLCASE"/>
</dbReference>
<feature type="region of interest" description="Disordered" evidence="10">
    <location>
        <begin position="1"/>
        <end position="31"/>
    </location>
</feature>
<dbReference type="GO" id="GO:0065002">
    <property type="term" value="P:intracellular protein transmembrane transport"/>
    <property type="evidence" value="ECO:0007669"/>
    <property type="project" value="UniProtKB-UniRule"/>
</dbReference>
<comment type="subcellular location">
    <subcellularLocation>
        <location evidence="1 9">Cell membrane</location>
        <topology evidence="1 9">Multi-pass membrane protein</topology>
    </subcellularLocation>
</comment>
<dbReference type="PANTHER" id="PTHR30081:SF8">
    <property type="entry name" value="PROTEIN TRANSLOCASE SUBUNIT SECF"/>
    <property type="match status" value="1"/>
</dbReference>
<keyword evidence="4 9" id="KW-0812">Transmembrane</keyword>
<sequence>MATDTTPPDGGNDVPEAPAGPTTTATRPADADKHSILSQLYRGETRIGFVKARRKWYAVSAIVMLICIGSLVFRGFNFGVAFAGGTTFQIKTSNESITTDKVNDAFVKAGEEPDGAPQEVGNAANRQLIVNVGTLTPAKQEALQTKVQQELGLGRSSFTSTSIGSQWGHDTTIKAAQGLVIFLIAVTIYIALRYQWRMAVGAISALIFDLMITAGIYSIIGFEVTPSTIVGLLTILGFSLYDTVVVYDKVAENAKDILAGSRTTYGEAANLAVNQTLMRSINTSLIGLLPVAGLLFVGAGVLGVGTIKDLALILFVGLASGAYSSLFLATPIVVDLTEREPRYKALTARVEAKRNSLRKRSEDDGTLAAAGPVNRGGPMPAPKPGVRPQQRRKR</sequence>
<dbReference type="SUPFAM" id="SSF82866">
    <property type="entry name" value="Multidrug efflux transporter AcrB transmembrane domain"/>
    <property type="match status" value="1"/>
</dbReference>
<protein>
    <recommendedName>
        <fullName evidence="9">Protein-export membrane protein SecF</fullName>
    </recommendedName>
</protein>
<comment type="subunit">
    <text evidence="9">Forms a complex with SecD. Part of the essential Sec protein translocation apparatus which comprises SecA, SecYEG and auxiliary proteins SecDF. Other proteins may also be involved.</text>
</comment>
<comment type="function">
    <text evidence="9">Part of the Sec protein translocase complex. Interacts with the SecYEG preprotein conducting channel. SecDF uses the proton motive force (PMF) to complete protein translocation after the ATP-dependent function of SecA.</text>
</comment>
<evidence type="ECO:0000313" key="12">
    <source>
        <dbReference type="EMBL" id="SHG65175.1"/>
    </source>
</evidence>
<dbReference type="PANTHER" id="PTHR30081">
    <property type="entry name" value="PROTEIN-EXPORT MEMBRANE PROTEIN SEC"/>
    <property type="match status" value="1"/>
</dbReference>
<evidence type="ECO:0000256" key="2">
    <source>
        <dbReference type="ARBA" id="ARBA00022448"/>
    </source>
</evidence>
<feature type="domain" description="Protein export membrane protein SecD/SecF C-terminal" evidence="11">
    <location>
        <begin position="159"/>
        <end position="338"/>
    </location>
</feature>
<dbReference type="NCBIfam" id="TIGR00966">
    <property type="entry name" value="transloc_SecF"/>
    <property type="match status" value="1"/>
</dbReference>
<dbReference type="InterPro" id="IPR022645">
    <property type="entry name" value="SecD/SecF_bac"/>
</dbReference>
<evidence type="ECO:0000259" key="11">
    <source>
        <dbReference type="Pfam" id="PF02355"/>
    </source>
</evidence>
<dbReference type="GO" id="GO:0015450">
    <property type="term" value="F:protein-transporting ATPase activity"/>
    <property type="evidence" value="ECO:0007669"/>
    <property type="project" value="InterPro"/>
</dbReference>
<evidence type="ECO:0000256" key="5">
    <source>
        <dbReference type="ARBA" id="ARBA00022927"/>
    </source>
</evidence>
<feature type="region of interest" description="Disordered" evidence="10">
    <location>
        <begin position="354"/>
        <end position="394"/>
    </location>
</feature>
<dbReference type="NCBIfam" id="TIGR00916">
    <property type="entry name" value="2A0604s01"/>
    <property type="match status" value="1"/>
</dbReference>
<name>A0A1M5LJI6_9ACTN</name>